<feature type="domain" description="NAD-dependent epimerase/dehydratase" evidence="3">
    <location>
        <begin position="10"/>
        <end position="255"/>
    </location>
</feature>
<dbReference type="FunFam" id="3.40.50.720:FF:000426">
    <property type="entry name" value="Aldehyde reductase 2"/>
    <property type="match status" value="1"/>
</dbReference>
<evidence type="ECO:0000259" key="3">
    <source>
        <dbReference type="Pfam" id="PF01370"/>
    </source>
</evidence>
<dbReference type="EMBL" id="JAVRRL010000056">
    <property type="protein sequence ID" value="KAK5109945.1"/>
    <property type="molecule type" value="Genomic_DNA"/>
</dbReference>
<protein>
    <recommendedName>
        <fullName evidence="3">NAD-dependent epimerase/dehydratase domain-containing protein</fullName>
    </recommendedName>
</protein>
<gene>
    <name evidence="4" type="ORF">LTR62_006434</name>
</gene>
<accession>A0AAN7TEA8</accession>
<evidence type="ECO:0000256" key="1">
    <source>
        <dbReference type="ARBA" id="ARBA00023002"/>
    </source>
</evidence>
<dbReference type="Pfam" id="PF01370">
    <property type="entry name" value="Epimerase"/>
    <property type="match status" value="1"/>
</dbReference>
<name>A0AAN7TEA8_9PEZI</name>
<sequence>MATIEKGSIVLVSGANGYIASHVCDQLLQAGYKVRGTVRSQDKADWLYERFDKKYGKGSFEAAMVPDMVAEGAFDKAVKGVSGICHVASVLNFSSDPEEVVTPVVKGTLGLFASATKEATVKSFVLTSSSAAALLPMPDTEIIVTKDTWNDGAVKAAYENKEVDGYTVYAASKTAGERALWKAVSETHPRFQVAAVLPNCNMGEILQPGGAMSASTGSWVSLLYTGDKTPLYYPPQCFVDVQDTARLHVAALTDPGCNGERIFAVAEPFSWNDILAILRRNFPGKSFMDDIKPSRDLSRIPSGDALALLQKYYGKGWTTLEESVKRNVAQLV</sequence>
<dbReference type="InterPro" id="IPR036291">
    <property type="entry name" value="NAD(P)-bd_dom_sf"/>
</dbReference>
<dbReference type="Proteomes" id="UP001310890">
    <property type="component" value="Unassembled WGS sequence"/>
</dbReference>
<dbReference type="PANTHER" id="PTHR10366">
    <property type="entry name" value="NAD DEPENDENT EPIMERASE/DEHYDRATASE"/>
    <property type="match status" value="1"/>
</dbReference>
<comment type="similarity">
    <text evidence="2">Belongs to the NAD(P)-dependent epimerase/dehydratase family. Dihydroflavonol-4-reductase subfamily.</text>
</comment>
<keyword evidence="1" id="KW-0560">Oxidoreductase</keyword>
<comment type="caution">
    <text evidence="4">The sequence shown here is derived from an EMBL/GenBank/DDBJ whole genome shotgun (WGS) entry which is preliminary data.</text>
</comment>
<organism evidence="4 5">
    <name type="scientific">Meristemomyces frigidus</name>
    <dbReference type="NCBI Taxonomy" id="1508187"/>
    <lineage>
        <taxon>Eukaryota</taxon>
        <taxon>Fungi</taxon>
        <taxon>Dikarya</taxon>
        <taxon>Ascomycota</taxon>
        <taxon>Pezizomycotina</taxon>
        <taxon>Dothideomycetes</taxon>
        <taxon>Dothideomycetidae</taxon>
        <taxon>Mycosphaerellales</taxon>
        <taxon>Teratosphaeriaceae</taxon>
        <taxon>Meristemomyces</taxon>
    </lineage>
</organism>
<reference evidence="4" key="1">
    <citation type="submission" date="2023-08" db="EMBL/GenBank/DDBJ databases">
        <title>Black Yeasts Isolated from many extreme environments.</title>
        <authorList>
            <person name="Coleine C."/>
            <person name="Stajich J.E."/>
            <person name="Selbmann L."/>
        </authorList>
    </citation>
    <scope>NUCLEOTIDE SEQUENCE</scope>
    <source>
        <strain evidence="4">CCFEE 5401</strain>
    </source>
</reference>
<dbReference type="Gene3D" id="3.40.50.720">
    <property type="entry name" value="NAD(P)-binding Rossmann-like Domain"/>
    <property type="match status" value="1"/>
</dbReference>
<dbReference type="AlphaFoldDB" id="A0AAN7TEA8"/>
<proteinExistence type="inferred from homology"/>
<dbReference type="InterPro" id="IPR050425">
    <property type="entry name" value="NAD(P)_dehydrat-like"/>
</dbReference>
<evidence type="ECO:0000313" key="4">
    <source>
        <dbReference type="EMBL" id="KAK5109945.1"/>
    </source>
</evidence>
<dbReference type="SUPFAM" id="SSF51735">
    <property type="entry name" value="NAD(P)-binding Rossmann-fold domains"/>
    <property type="match status" value="1"/>
</dbReference>
<dbReference type="InterPro" id="IPR001509">
    <property type="entry name" value="Epimerase_deHydtase"/>
</dbReference>
<evidence type="ECO:0000256" key="2">
    <source>
        <dbReference type="ARBA" id="ARBA00023445"/>
    </source>
</evidence>
<dbReference type="GO" id="GO:0016616">
    <property type="term" value="F:oxidoreductase activity, acting on the CH-OH group of donors, NAD or NADP as acceptor"/>
    <property type="evidence" value="ECO:0007669"/>
    <property type="project" value="TreeGrafter"/>
</dbReference>
<evidence type="ECO:0000313" key="5">
    <source>
        <dbReference type="Proteomes" id="UP001310890"/>
    </source>
</evidence>
<dbReference type="PANTHER" id="PTHR10366:SF562">
    <property type="entry name" value="ALDEHYDE REDUCTASE II (AFU_ORTHOLOGUE AFUA_1G11360)"/>
    <property type="match status" value="1"/>
</dbReference>